<evidence type="ECO:0000256" key="1">
    <source>
        <dbReference type="SAM" id="MobiDB-lite"/>
    </source>
</evidence>
<proteinExistence type="predicted"/>
<dbReference type="AlphaFoldDB" id="H6RN03"/>
<dbReference type="HOGENOM" id="CLU_2895046_0_0_11"/>
<dbReference type="STRING" id="1146883.BLASA_0381"/>
<keyword evidence="3" id="KW-1185">Reference proteome</keyword>
<sequence length="62" mass="7203">MLDRHLLTDRNEQPGESDRVSSDARRRRHSSVHLHWYHWAGHDPFSGSSLYACRCGVVRPGF</sequence>
<organism evidence="2 3">
    <name type="scientific">Blastococcus saxobsidens (strain DD2)</name>
    <dbReference type="NCBI Taxonomy" id="1146883"/>
    <lineage>
        <taxon>Bacteria</taxon>
        <taxon>Bacillati</taxon>
        <taxon>Actinomycetota</taxon>
        <taxon>Actinomycetes</taxon>
        <taxon>Geodermatophilales</taxon>
        <taxon>Geodermatophilaceae</taxon>
        <taxon>Blastococcus</taxon>
    </lineage>
</organism>
<dbReference type="Proteomes" id="UP000007517">
    <property type="component" value="Chromosome"/>
</dbReference>
<feature type="compositionally biased region" description="Basic and acidic residues" evidence="1">
    <location>
        <begin position="1"/>
        <end position="24"/>
    </location>
</feature>
<dbReference type="EMBL" id="FO117623">
    <property type="protein sequence ID" value="CCG01356.1"/>
    <property type="molecule type" value="Genomic_DNA"/>
</dbReference>
<dbReference type="KEGG" id="bsd:BLASA_0381"/>
<evidence type="ECO:0000313" key="2">
    <source>
        <dbReference type="EMBL" id="CCG01356.1"/>
    </source>
</evidence>
<accession>H6RN03</accession>
<feature type="region of interest" description="Disordered" evidence="1">
    <location>
        <begin position="1"/>
        <end position="26"/>
    </location>
</feature>
<protein>
    <submittedName>
        <fullName evidence="2">Uncharacterized protein</fullName>
    </submittedName>
</protein>
<name>H6RN03_BLASD</name>
<reference evidence="3" key="2">
    <citation type="submission" date="2012-02" db="EMBL/GenBank/DDBJ databases">
        <title>Complete genome sequence of Blastococcus saxobsidens strain DD2.</title>
        <authorList>
            <person name="Genoscope."/>
        </authorList>
    </citation>
    <scope>NUCLEOTIDE SEQUENCE [LARGE SCALE GENOMIC DNA]</scope>
    <source>
        <strain evidence="3">DD2</strain>
    </source>
</reference>
<gene>
    <name evidence="2" type="ordered locus">BLASA_0381</name>
</gene>
<reference evidence="2 3" key="1">
    <citation type="journal article" date="2012" name="J. Bacteriol.">
        <title>Genome Sequence of Blastococcus saxobsidens DD2, a Stone-Inhabiting Bacterium.</title>
        <authorList>
            <person name="Chouaia B."/>
            <person name="Crotti E."/>
            <person name="Brusetti L."/>
            <person name="Daffonchio D."/>
            <person name="Essoussi I."/>
            <person name="Nouioui I."/>
            <person name="Sbissi I."/>
            <person name="Ghodhbane-Gtari F."/>
            <person name="Gtari M."/>
            <person name="Vacherie B."/>
            <person name="Barbe V."/>
            <person name="Medigue C."/>
            <person name="Gury J."/>
            <person name="Pujic P."/>
            <person name="Normand P."/>
        </authorList>
    </citation>
    <scope>NUCLEOTIDE SEQUENCE [LARGE SCALE GENOMIC DNA]</scope>
    <source>
        <strain evidence="2 3">DD2</strain>
    </source>
</reference>
<evidence type="ECO:0000313" key="3">
    <source>
        <dbReference type="Proteomes" id="UP000007517"/>
    </source>
</evidence>